<dbReference type="Gene3D" id="2.40.50.100">
    <property type="match status" value="1"/>
</dbReference>
<dbReference type="PANTHER" id="PTHR32347:SF29">
    <property type="entry name" value="UPF0194 MEMBRANE PROTEIN YBHG"/>
    <property type="match status" value="1"/>
</dbReference>
<keyword evidence="3" id="KW-0732">Signal</keyword>
<evidence type="ECO:0000256" key="3">
    <source>
        <dbReference type="SAM" id="SignalP"/>
    </source>
</evidence>
<dbReference type="PANTHER" id="PTHR32347">
    <property type="entry name" value="EFFLUX SYSTEM COMPONENT YKNX-RELATED"/>
    <property type="match status" value="1"/>
</dbReference>
<dbReference type="RefSeq" id="WP_273378250.1">
    <property type="nucleotide sequence ID" value="NZ_PIUK01000024.1"/>
</dbReference>
<feature type="chain" id="PRO_5038583627" description="Membrane fusion protein biotin-lipoyl like domain-containing protein" evidence="3">
    <location>
        <begin position="22"/>
        <end position="119"/>
    </location>
</feature>
<dbReference type="Proteomes" id="UP000732377">
    <property type="component" value="Unassembled WGS sequence"/>
</dbReference>
<comment type="subcellular location">
    <subcellularLocation>
        <location evidence="1">Cell envelope</location>
    </subcellularLocation>
</comment>
<dbReference type="AlphaFoldDB" id="A0A953LGN2"/>
<organism evidence="4 5">
    <name type="scientific">Symbiobacterium thermophilum</name>
    <dbReference type="NCBI Taxonomy" id="2734"/>
    <lineage>
        <taxon>Bacteria</taxon>
        <taxon>Bacillati</taxon>
        <taxon>Bacillota</taxon>
        <taxon>Clostridia</taxon>
        <taxon>Eubacteriales</taxon>
        <taxon>Symbiobacteriaceae</taxon>
        <taxon>Symbiobacterium</taxon>
    </lineage>
</organism>
<proteinExistence type="predicted"/>
<feature type="non-terminal residue" evidence="4">
    <location>
        <position position="119"/>
    </location>
</feature>
<evidence type="ECO:0000313" key="5">
    <source>
        <dbReference type="Proteomes" id="UP000732377"/>
    </source>
</evidence>
<dbReference type="GO" id="GO:0030313">
    <property type="term" value="C:cell envelope"/>
    <property type="evidence" value="ECO:0007669"/>
    <property type="project" value="UniProtKB-SubCell"/>
</dbReference>
<evidence type="ECO:0000256" key="1">
    <source>
        <dbReference type="ARBA" id="ARBA00004196"/>
    </source>
</evidence>
<keyword evidence="2" id="KW-0175">Coiled coil</keyword>
<comment type="caution">
    <text evidence="4">The sequence shown here is derived from an EMBL/GenBank/DDBJ whole genome shotgun (WGS) entry which is preliminary data.</text>
</comment>
<reference evidence="4" key="1">
    <citation type="submission" date="2017-11" db="EMBL/GenBank/DDBJ databases">
        <title>Three new genomes from thermophilic consortium.</title>
        <authorList>
            <person name="Quaggio R."/>
            <person name="Amgarten D."/>
            <person name="Setubal J.C."/>
        </authorList>
    </citation>
    <scope>NUCLEOTIDE SEQUENCE</scope>
    <source>
        <strain evidence="4">ZCTH01-B2</strain>
    </source>
</reference>
<evidence type="ECO:0008006" key="6">
    <source>
        <dbReference type="Google" id="ProtNLM"/>
    </source>
</evidence>
<accession>A0A953LGN2</accession>
<evidence type="ECO:0000313" key="4">
    <source>
        <dbReference type="EMBL" id="MBY6275406.1"/>
    </source>
</evidence>
<feature type="signal peptide" evidence="3">
    <location>
        <begin position="1"/>
        <end position="21"/>
    </location>
</feature>
<protein>
    <recommendedName>
        <fullName evidence="6">Membrane fusion protein biotin-lipoyl like domain-containing protein</fullName>
    </recommendedName>
</protein>
<gene>
    <name evidence="4" type="ORF">CWE10_04175</name>
</gene>
<evidence type="ECO:0000256" key="2">
    <source>
        <dbReference type="ARBA" id="ARBA00023054"/>
    </source>
</evidence>
<name>A0A953LGN2_SYMTR</name>
<dbReference type="InterPro" id="IPR050465">
    <property type="entry name" value="UPF0194_transport"/>
</dbReference>
<dbReference type="EMBL" id="PIUK01000024">
    <property type="protein sequence ID" value="MBY6275406.1"/>
    <property type="molecule type" value="Genomic_DNA"/>
</dbReference>
<sequence>MKRKVWIAAALLAAVAVLVVANLRNQPASGTAAQGPKGAPEVRVQAVKRGSLRQEVIAPGVLEATGVHEVRAPFATKSVTLRVGIGERVTAGQVLAVLDDADLALQVSAQEAQVARMES</sequence>